<dbReference type="InterPro" id="IPR045591">
    <property type="entry name" value="DUF6462"/>
</dbReference>
<dbReference type="Pfam" id="PF20063">
    <property type="entry name" value="DUF6462"/>
    <property type="match status" value="1"/>
</dbReference>
<dbReference type="RefSeq" id="WP_154497244.1">
    <property type="nucleotide sequence ID" value="NZ_VUMU01000015.1"/>
</dbReference>
<evidence type="ECO:0000313" key="1">
    <source>
        <dbReference type="EMBL" id="MST58776.1"/>
    </source>
</evidence>
<dbReference type="AlphaFoldDB" id="A0A6L5YK59"/>
<dbReference type="Proteomes" id="UP000476055">
    <property type="component" value="Unassembled WGS sequence"/>
</dbReference>
<keyword evidence="2" id="KW-1185">Reference proteome</keyword>
<proteinExistence type="predicted"/>
<name>A0A6L5YK59_9FIRM</name>
<evidence type="ECO:0000313" key="2">
    <source>
        <dbReference type="Proteomes" id="UP000476055"/>
    </source>
</evidence>
<evidence type="ECO:0008006" key="3">
    <source>
        <dbReference type="Google" id="ProtNLM"/>
    </source>
</evidence>
<sequence>MGYYRKMPENVEGLQIAGKKFYKAAEGAALYSMGIHTFERIAKDAKAKYKIGKSALYNVEKIDEYLEHFLEEE</sequence>
<organism evidence="1 2">
    <name type="scientific">Waltera intestinalis</name>
    <dbReference type="NCBI Taxonomy" id="2606635"/>
    <lineage>
        <taxon>Bacteria</taxon>
        <taxon>Bacillati</taxon>
        <taxon>Bacillota</taxon>
        <taxon>Clostridia</taxon>
        <taxon>Lachnospirales</taxon>
        <taxon>Lachnospiraceae</taxon>
        <taxon>Waltera</taxon>
    </lineage>
</organism>
<reference evidence="1 2" key="1">
    <citation type="submission" date="2019-08" db="EMBL/GenBank/DDBJ databases">
        <title>In-depth cultivation of the pig gut microbiome towards novel bacterial diversity and tailored functional studies.</title>
        <authorList>
            <person name="Wylensek D."/>
            <person name="Hitch T.C.A."/>
            <person name="Clavel T."/>
        </authorList>
    </citation>
    <scope>NUCLEOTIDE SEQUENCE [LARGE SCALE GENOMIC DNA]</scope>
    <source>
        <strain evidence="1 2">WCA3-601-WT-6H</strain>
    </source>
</reference>
<protein>
    <recommendedName>
        <fullName evidence="3">DNA-binding protein</fullName>
    </recommendedName>
</protein>
<gene>
    <name evidence="1" type="ORF">FYJ59_11115</name>
</gene>
<accession>A0A6L5YK59</accession>
<comment type="caution">
    <text evidence="1">The sequence shown here is derived from an EMBL/GenBank/DDBJ whole genome shotgun (WGS) entry which is preliminary data.</text>
</comment>
<dbReference type="EMBL" id="VUMU01000015">
    <property type="protein sequence ID" value="MST58776.1"/>
    <property type="molecule type" value="Genomic_DNA"/>
</dbReference>